<reference evidence="2" key="1">
    <citation type="journal article" date="2019" name="Int. J. Syst. Evol. Microbiol.">
        <title>The Global Catalogue of Microorganisms (GCM) 10K type strain sequencing project: providing services to taxonomists for standard genome sequencing and annotation.</title>
        <authorList>
            <consortium name="The Broad Institute Genomics Platform"/>
            <consortium name="The Broad Institute Genome Sequencing Center for Infectious Disease"/>
            <person name="Wu L."/>
            <person name="Ma J."/>
        </authorList>
    </citation>
    <scope>NUCLEOTIDE SEQUENCE [LARGE SCALE GENOMIC DNA]</scope>
    <source>
        <strain evidence="2">CGMCC 4.7682</strain>
    </source>
</reference>
<sequence length="250" mass="28447">MLSERAFFSFVALADPSRKREYNEWHQLDHLPENLRLPGVAHGDRWAWTGDGTASPELAGVDYVAMYWFRPPYEQSVAEWRKLGEDSFQWGRGPLIPGVRRPLLGFFTPVLGYVAPRVRLSADALPFRPNRGLHVTVTELAEPHSGEAHAQFAWQDRTRIPDLLTCPGVAGAWTFSFLGRQQHSTLNIGSAEERRPGSLRVRLLYLDEDPAEVSREIAARERHWEPAPHAEAERVLLSGPVRTIVPWQDW</sequence>
<dbReference type="Proteomes" id="UP001595764">
    <property type="component" value="Unassembled WGS sequence"/>
</dbReference>
<dbReference type="EMBL" id="JBHRWI010000053">
    <property type="protein sequence ID" value="MFC3515701.1"/>
    <property type="molecule type" value="Genomic_DNA"/>
</dbReference>
<dbReference type="RefSeq" id="WP_377876340.1">
    <property type="nucleotide sequence ID" value="NZ_JBHMAY010000093.1"/>
</dbReference>
<evidence type="ECO:0000313" key="1">
    <source>
        <dbReference type="EMBL" id="MFC3515701.1"/>
    </source>
</evidence>
<organism evidence="1 2">
    <name type="scientific">Amycolatopsis halotolerans</name>
    <dbReference type="NCBI Taxonomy" id="330083"/>
    <lineage>
        <taxon>Bacteria</taxon>
        <taxon>Bacillati</taxon>
        <taxon>Actinomycetota</taxon>
        <taxon>Actinomycetes</taxon>
        <taxon>Pseudonocardiales</taxon>
        <taxon>Pseudonocardiaceae</taxon>
        <taxon>Amycolatopsis</taxon>
    </lineage>
</organism>
<comment type="caution">
    <text evidence="1">The sequence shown here is derived from an EMBL/GenBank/DDBJ whole genome shotgun (WGS) entry which is preliminary data.</text>
</comment>
<protein>
    <submittedName>
        <fullName evidence="1">Uncharacterized protein</fullName>
    </submittedName>
</protein>
<proteinExistence type="predicted"/>
<keyword evidence="2" id="KW-1185">Reference proteome</keyword>
<name>A0ABV7QQV0_9PSEU</name>
<accession>A0ABV7QQV0</accession>
<gene>
    <name evidence="1" type="ORF">ACFORO_36455</name>
</gene>
<evidence type="ECO:0000313" key="2">
    <source>
        <dbReference type="Proteomes" id="UP001595764"/>
    </source>
</evidence>